<keyword evidence="4 5" id="KW-0732">Signal</keyword>
<evidence type="ECO:0000256" key="2">
    <source>
        <dbReference type="ARBA" id="ARBA00008520"/>
    </source>
</evidence>
<dbReference type="PROSITE" id="PS51257">
    <property type="entry name" value="PROKAR_LIPOPROTEIN"/>
    <property type="match status" value="1"/>
</dbReference>
<evidence type="ECO:0000313" key="7">
    <source>
        <dbReference type="Proteomes" id="UP001597347"/>
    </source>
</evidence>
<protein>
    <submittedName>
        <fullName evidence="6">ABC transporter substrate-binding protein</fullName>
    </submittedName>
</protein>
<name>A0ABW4LJW4_9MICO</name>
<accession>A0ABW4LJW4</accession>
<dbReference type="EMBL" id="JBHUEA010000030">
    <property type="protein sequence ID" value="MFD1722862.1"/>
    <property type="molecule type" value="Genomic_DNA"/>
</dbReference>
<reference evidence="7" key="1">
    <citation type="journal article" date="2019" name="Int. J. Syst. Evol. Microbiol.">
        <title>The Global Catalogue of Microorganisms (GCM) 10K type strain sequencing project: providing services to taxonomists for standard genome sequencing and annotation.</title>
        <authorList>
            <consortium name="The Broad Institute Genomics Platform"/>
            <consortium name="The Broad Institute Genome Sequencing Center for Infectious Disease"/>
            <person name="Wu L."/>
            <person name="Ma J."/>
        </authorList>
    </citation>
    <scope>NUCLEOTIDE SEQUENCE [LARGE SCALE GENOMIC DNA]</scope>
    <source>
        <strain evidence="7">CGMCC 1.12471</strain>
    </source>
</reference>
<keyword evidence="3" id="KW-0813">Transport</keyword>
<dbReference type="RefSeq" id="WP_377936337.1">
    <property type="nucleotide sequence ID" value="NZ_JBHUEA010000030.1"/>
</dbReference>
<dbReference type="PANTHER" id="PTHR43649">
    <property type="entry name" value="ARABINOSE-BINDING PROTEIN-RELATED"/>
    <property type="match status" value="1"/>
</dbReference>
<dbReference type="CDD" id="cd13585">
    <property type="entry name" value="PBP2_TMBP_like"/>
    <property type="match status" value="1"/>
</dbReference>
<dbReference type="PANTHER" id="PTHR43649:SF31">
    <property type="entry name" value="SN-GLYCEROL-3-PHOSPHATE-BINDING PERIPLASMIC PROTEIN UGPB"/>
    <property type="match status" value="1"/>
</dbReference>
<evidence type="ECO:0000256" key="5">
    <source>
        <dbReference type="SAM" id="SignalP"/>
    </source>
</evidence>
<feature type="chain" id="PRO_5045222101" evidence="5">
    <location>
        <begin position="28"/>
        <end position="437"/>
    </location>
</feature>
<comment type="subcellular location">
    <subcellularLocation>
        <location evidence="1">Cell envelope</location>
    </subcellularLocation>
</comment>
<evidence type="ECO:0000256" key="3">
    <source>
        <dbReference type="ARBA" id="ARBA00022448"/>
    </source>
</evidence>
<dbReference type="InterPro" id="IPR050490">
    <property type="entry name" value="Bact_solute-bd_prot1"/>
</dbReference>
<keyword evidence="7" id="KW-1185">Reference proteome</keyword>
<dbReference type="Pfam" id="PF01547">
    <property type="entry name" value="SBP_bac_1"/>
    <property type="match status" value="1"/>
</dbReference>
<comment type="caution">
    <text evidence="6">The sequence shown here is derived from an EMBL/GenBank/DDBJ whole genome shotgun (WGS) entry which is preliminary data.</text>
</comment>
<proteinExistence type="inferred from homology"/>
<dbReference type="SUPFAM" id="SSF53850">
    <property type="entry name" value="Periplasmic binding protein-like II"/>
    <property type="match status" value="1"/>
</dbReference>
<dbReference type="Proteomes" id="UP001597347">
    <property type="component" value="Unassembled WGS sequence"/>
</dbReference>
<evidence type="ECO:0000256" key="1">
    <source>
        <dbReference type="ARBA" id="ARBA00004196"/>
    </source>
</evidence>
<feature type="signal peptide" evidence="5">
    <location>
        <begin position="1"/>
        <end position="27"/>
    </location>
</feature>
<comment type="similarity">
    <text evidence="2">Belongs to the bacterial solute-binding protein 1 family.</text>
</comment>
<gene>
    <name evidence="6" type="ORF">ACFSBI_15010</name>
</gene>
<dbReference type="Gene3D" id="3.40.190.10">
    <property type="entry name" value="Periplasmic binding protein-like II"/>
    <property type="match status" value="1"/>
</dbReference>
<evidence type="ECO:0000313" key="6">
    <source>
        <dbReference type="EMBL" id="MFD1722862.1"/>
    </source>
</evidence>
<dbReference type="InterPro" id="IPR006059">
    <property type="entry name" value="SBP"/>
</dbReference>
<organism evidence="6 7">
    <name type="scientific">Amnibacterium endophyticum</name>
    <dbReference type="NCBI Taxonomy" id="2109337"/>
    <lineage>
        <taxon>Bacteria</taxon>
        <taxon>Bacillati</taxon>
        <taxon>Actinomycetota</taxon>
        <taxon>Actinomycetes</taxon>
        <taxon>Micrococcales</taxon>
        <taxon>Microbacteriaceae</taxon>
        <taxon>Amnibacterium</taxon>
    </lineage>
</organism>
<sequence length="437" mass="46201">MSRTDHPRVRRAIGAAAVLGAAALLTACSSGGGGGPAPAASYSPAPKDLKADITYAIWDQTQAKAIEANIKGFNEEYPDISVNVDVTPYDTYFTKLQTQASSNTMPDVFWMNGPNFQLYADNGKIAPITGEVDAGAIDPKNYPAALVDLYTVDGVHYGVPKDFDTIGLWYNRAIFTQAGVAEPTADWTWSDFQDAAKTITSKLRSKGIYGAVGGMDGQTTYYNTIFQAGGSVLTDDGKKSGYDEPATQAGITFWRDLIASKGSPSIAQLTDTPADQWFVSGKAAMFMSGDWSRSAIADSPVKDDVQVVPLPKGKERATVIHGVTNAVAASGKNLQAAQAFQVYLASKAAQQQQGDMGAIIPAFTGTQDAFAKSMPGVDLQVFLDELAYAKPLPSSANTAAWNALETKYLPGVFAGSEPVDPTLKTLATQMDAALAKG</sequence>
<evidence type="ECO:0000256" key="4">
    <source>
        <dbReference type="ARBA" id="ARBA00022729"/>
    </source>
</evidence>